<accession>A0A4Q7PAW1</accession>
<name>A0A4Q7PAW1_9BACT</name>
<reference evidence="1 2" key="1">
    <citation type="submission" date="2019-02" db="EMBL/GenBank/DDBJ databases">
        <title>Genomic Encyclopedia of Archaeal and Bacterial Type Strains, Phase II (KMG-II): from individual species to whole genera.</title>
        <authorList>
            <person name="Goeker M."/>
        </authorList>
    </citation>
    <scope>NUCLEOTIDE SEQUENCE [LARGE SCALE GENOMIC DNA]</scope>
    <source>
        <strain evidence="1 2">DSM 21411</strain>
    </source>
</reference>
<proteinExistence type="predicted"/>
<dbReference type="Proteomes" id="UP000292209">
    <property type="component" value="Unassembled WGS sequence"/>
</dbReference>
<gene>
    <name evidence="1" type="ORF">BC751_2262</name>
</gene>
<dbReference type="EMBL" id="SGXG01000001">
    <property type="protein sequence ID" value="RZS96680.1"/>
    <property type="molecule type" value="Genomic_DNA"/>
</dbReference>
<evidence type="ECO:0000313" key="2">
    <source>
        <dbReference type="Proteomes" id="UP000292209"/>
    </source>
</evidence>
<comment type="caution">
    <text evidence="1">The sequence shown here is derived from an EMBL/GenBank/DDBJ whole genome shotgun (WGS) entry which is preliminary data.</text>
</comment>
<evidence type="ECO:0000313" key="1">
    <source>
        <dbReference type="EMBL" id="RZS96680.1"/>
    </source>
</evidence>
<keyword evidence="2" id="KW-1185">Reference proteome</keyword>
<protein>
    <submittedName>
        <fullName evidence="1">Uncharacterized protein</fullName>
    </submittedName>
</protein>
<organism evidence="1 2">
    <name type="scientific">Cecembia calidifontis</name>
    <dbReference type="NCBI Taxonomy" id="1187080"/>
    <lineage>
        <taxon>Bacteria</taxon>
        <taxon>Pseudomonadati</taxon>
        <taxon>Bacteroidota</taxon>
        <taxon>Cytophagia</taxon>
        <taxon>Cytophagales</taxon>
        <taxon>Cyclobacteriaceae</taxon>
        <taxon>Cecembia</taxon>
    </lineage>
</organism>
<dbReference type="AlphaFoldDB" id="A0A4Q7PAW1"/>
<sequence>MGESSLFKLFGIIDSKLRCLGFIIPNLGIMDLKSILSLLEIANFEKRNHSLGFAIPKSDTEDL</sequence>